<keyword evidence="11" id="KW-0508">mRNA splicing</keyword>
<protein>
    <recommendedName>
        <fullName evidence="14">Btz domain-containing protein</fullName>
    </recommendedName>
</protein>
<evidence type="ECO:0000256" key="10">
    <source>
        <dbReference type="ARBA" id="ARBA00023161"/>
    </source>
</evidence>
<evidence type="ECO:0000256" key="5">
    <source>
        <dbReference type="ARBA" id="ARBA00022490"/>
    </source>
</evidence>
<dbReference type="GO" id="GO:0005737">
    <property type="term" value="C:cytoplasm"/>
    <property type="evidence" value="ECO:0007669"/>
    <property type="project" value="UniProtKB-SubCell"/>
</dbReference>
<dbReference type="GO" id="GO:0035145">
    <property type="term" value="C:exon-exon junction complex"/>
    <property type="evidence" value="ECO:0007669"/>
    <property type="project" value="InterPro"/>
</dbReference>
<accession>A0A6G1GZN5</accession>
<feature type="region of interest" description="Disordered" evidence="13">
    <location>
        <begin position="250"/>
        <end position="292"/>
    </location>
</feature>
<feature type="compositionally biased region" description="Basic and acidic residues" evidence="13">
    <location>
        <begin position="79"/>
        <end position="89"/>
    </location>
</feature>
<feature type="region of interest" description="Disordered" evidence="13">
    <location>
        <begin position="127"/>
        <end position="225"/>
    </location>
</feature>
<evidence type="ECO:0000256" key="8">
    <source>
        <dbReference type="ARBA" id="ARBA00022845"/>
    </source>
</evidence>
<evidence type="ECO:0000256" key="13">
    <source>
        <dbReference type="SAM" id="MobiDB-lite"/>
    </source>
</evidence>
<dbReference type="GO" id="GO:0000184">
    <property type="term" value="P:nuclear-transcribed mRNA catabolic process, nonsense-mediated decay"/>
    <property type="evidence" value="ECO:0007669"/>
    <property type="project" value="UniProtKB-KW"/>
</dbReference>
<feature type="compositionally biased region" description="Basic and acidic residues" evidence="13">
    <location>
        <begin position="9"/>
        <end position="20"/>
    </location>
</feature>
<dbReference type="GO" id="GO:0051028">
    <property type="term" value="P:mRNA transport"/>
    <property type="evidence" value="ECO:0007669"/>
    <property type="project" value="UniProtKB-KW"/>
</dbReference>
<evidence type="ECO:0000313" key="15">
    <source>
        <dbReference type="EMBL" id="KAF1986274.1"/>
    </source>
</evidence>
<keyword evidence="4" id="KW-0813">Transport</keyword>
<evidence type="ECO:0000259" key="14">
    <source>
        <dbReference type="SMART" id="SM01044"/>
    </source>
</evidence>
<dbReference type="EMBL" id="ML977158">
    <property type="protein sequence ID" value="KAF1986274.1"/>
    <property type="molecule type" value="Genomic_DNA"/>
</dbReference>
<dbReference type="Pfam" id="PF09405">
    <property type="entry name" value="Btz"/>
    <property type="match status" value="1"/>
</dbReference>
<keyword evidence="8" id="KW-0810">Translation regulation</keyword>
<keyword evidence="6" id="KW-0507">mRNA processing</keyword>
<organism evidence="15 16">
    <name type="scientific">Aulographum hederae CBS 113979</name>
    <dbReference type="NCBI Taxonomy" id="1176131"/>
    <lineage>
        <taxon>Eukaryota</taxon>
        <taxon>Fungi</taxon>
        <taxon>Dikarya</taxon>
        <taxon>Ascomycota</taxon>
        <taxon>Pezizomycotina</taxon>
        <taxon>Dothideomycetes</taxon>
        <taxon>Pleosporomycetidae</taxon>
        <taxon>Aulographales</taxon>
        <taxon>Aulographaceae</taxon>
    </lineage>
</organism>
<feature type="region of interest" description="Disordered" evidence="13">
    <location>
        <begin position="1"/>
        <end position="111"/>
    </location>
</feature>
<evidence type="ECO:0000256" key="12">
    <source>
        <dbReference type="ARBA" id="ARBA00023242"/>
    </source>
</evidence>
<dbReference type="SMART" id="SM01044">
    <property type="entry name" value="Btz"/>
    <property type="match status" value="1"/>
</dbReference>
<evidence type="ECO:0000256" key="4">
    <source>
        <dbReference type="ARBA" id="ARBA00022448"/>
    </source>
</evidence>
<feature type="region of interest" description="Disordered" evidence="13">
    <location>
        <begin position="425"/>
        <end position="472"/>
    </location>
</feature>
<keyword evidence="9" id="KW-0694">RNA-binding</keyword>
<feature type="compositionally biased region" description="Low complexity" evidence="13">
    <location>
        <begin position="457"/>
        <end position="466"/>
    </location>
</feature>
<evidence type="ECO:0000256" key="1">
    <source>
        <dbReference type="ARBA" id="ARBA00004123"/>
    </source>
</evidence>
<evidence type="ECO:0000256" key="6">
    <source>
        <dbReference type="ARBA" id="ARBA00022664"/>
    </source>
</evidence>
<dbReference type="InterPro" id="IPR018545">
    <property type="entry name" value="Btz_dom"/>
</dbReference>
<dbReference type="AlphaFoldDB" id="A0A6G1GZN5"/>
<comment type="similarity">
    <text evidence="3">Belongs to the CASC3 family.</text>
</comment>
<dbReference type="GO" id="GO:0006417">
    <property type="term" value="P:regulation of translation"/>
    <property type="evidence" value="ECO:0007669"/>
    <property type="project" value="UniProtKB-KW"/>
</dbReference>
<keyword evidence="12" id="KW-0539">Nucleus</keyword>
<feature type="domain" description="Btz" evidence="14">
    <location>
        <begin position="143"/>
        <end position="268"/>
    </location>
</feature>
<evidence type="ECO:0000256" key="9">
    <source>
        <dbReference type="ARBA" id="ARBA00022884"/>
    </source>
</evidence>
<feature type="compositionally biased region" description="Low complexity" evidence="13">
    <location>
        <begin position="255"/>
        <end position="271"/>
    </location>
</feature>
<keyword evidence="5" id="KW-0963">Cytoplasm</keyword>
<dbReference type="GO" id="GO:0008380">
    <property type="term" value="P:RNA splicing"/>
    <property type="evidence" value="ECO:0007669"/>
    <property type="project" value="UniProtKB-KW"/>
</dbReference>
<feature type="compositionally biased region" description="Acidic residues" evidence="13">
    <location>
        <begin position="49"/>
        <end position="64"/>
    </location>
</feature>
<sequence length="720" mass="77673">MPPARPRGRRDLMRSRRRVDEEGEEEGSVAATDLAEESQSDASVRSDLDEAADADDSDLSETDAADSQTVASTVAASKPEPKSPEKHTSSEPPAAVEPAKHNDTTFATSTDTDAMMNGLKLTAAATAETEGVDFENTGEALPIRTRPTGEGAQPALVRQESFADRKRREHEEYKSKRDSDPKFIPTRGNFFMHDQRSASPGQNGLRGSGRGRGRGRGAVGGPFSPANLMAQATEATSSQWTHDLHETVAEPQPKAPALTTQSTAQSSVTTAPPLPQTGPRTAAPPAAPPVRSFSKTTIIGNVQVRVSLPLMKAPVVFTAVPFKSHTRLPNHRPPLRRDKPVRISLPDHPPRYIFPATDRSFIFIPRALRPNQQFGRGRGRSGFGSYGGLSSRRTSIYGGSVYSPSIAMSRRSSLARDYPREGLISPSGSVLSHHRGQFEGGQPVVRLPPRSQQHTATGTPTGPSSTSGGGTPIGIYPPQTYPLPQKPTFRENWPTHIPMHQPRPQKTVSVAGIESPGSMTFHAPQQQEQQPFHQQVPLHMNGQPVADPNGFYPHARQLSYPSQTGGTPLSNIPERAIHAQPFQPYQQQMYPSPAGFYYQPQSGPQPQYAPGTVVAPMFVPKGQHGSYAVPTIAQPVAPIPPAPQTTAAQGQAGGLVAQEANGMVYYYDPSQIYQQPMEGYAPASYTMPGMGGMMTPTPDGFYYPQASNMPPQGAVYYPPQ</sequence>
<dbReference type="GO" id="GO:0003729">
    <property type="term" value="F:mRNA binding"/>
    <property type="evidence" value="ECO:0007669"/>
    <property type="project" value="InterPro"/>
</dbReference>
<dbReference type="Proteomes" id="UP000800041">
    <property type="component" value="Unassembled WGS sequence"/>
</dbReference>
<proteinExistence type="inferred from homology"/>
<evidence type="ECO:0000256" key="3">
    <source>
        <dbReference type="ARBA" id="ARBA00009548"/>
    </source>
</evidence>
<keyword evidence="10" id="KW-0866">Nonsense-mediated mRNA decay</keyword>
<reference evidence="15" key="1">
    <citation type="journal article" date="2020" name="Stud. Mycol.">
        <title>101 Dothideomycetes genomes: a test case for predicting lifestyles and emergence of pathogens.</title>
        <authorList>
            <person name="Haridas S."/>
            <person name="Albert R."/>
            <person name="Binder M."/>
            <person name="Bloem J."/>
            <person name="Labutti K."/>
            <person name="Salamov A."/>
            <person name="Andreopoulos B."/>
            <person name="Baker S."/>
            <person name="Barry K."/>
            <person name="Bills G."/>
            <person name="Bluhm B."/>
            <person name="Cannon C."/>
            <person name="Castanera R."/>
            <person name="Culley D."/>
            <person name="Daum C."/>
            <person name="Ezra D."/>
            <person name="Gonzalez J."/>
            <person name="Henrissat B."/>
            <person name="Kuo A."/>
            <person name="Liang C."/>
            <person name="Lipzen A."/>
            <person name="Lutzoni F."/>
            <person name="Magnuson J."/>
            <person name="Mondo S."/>
            <person name="Nolan M."/>
            <person name="Ohm R."/>
            <person name="Pangilinan J."/>
            <person name="Park H.-J."/>
            <person name="Ramirez L."/>
            <person name="Alfaro M."/>
            <person name="Sun H."/>
            <person name="Tritt A."/>
            <person name="Yoshinaga Y."/>
            <person name="Zwiers L.-H."/>
            <person name="Turgeon B."/>
            <person name="Goodwin S."/>
            <person name="Spatafora J."/>
            <person name="Crous P."/>
            <person name="Grigoriev I."/>
        </authorList>
    </citation>
    <scope>NUCLEOTIDE SEQUENCE</scope>
    <source>
        <strain evidence="15">CBS 113979</strain>
    </source>
</reference>
<keyword evidence="7" id="KW-0509">mRNA transport</keyword>
<comment type="subcellular location">
    <subcellularLocation>
        <location evidence="2">Cytoplasm</location>
    </subcellularLocation>
    <subcellularLocation>
        <location evidence="1">Nucleus</location>
    </subcellularLocation>
</comment>
<gene>
    <name evidence="15" type="ORF">K402DRAFT_421480</name>
</gene>
<feature type="compositionally biased region" description="Basic and acidic residues" evidence="13">
    <location>
        <begin position="161"/>
        <end position="181"/>
    </location>
</feature>
<evidence type="ECO:0000256" key="7">
    <source>
        <dbReference type="ARBA" id="ARBA00022816"/>
    </source>
</evidence>
<evidence type="ECO:0000313" key="16">
    <source>
        <dbReference type="Proteomes" id="UP000800041"/>
    </source>
</evidence>
<dbReference type="GO" id="GO:0006397">
    <property type="term" value="P:mRNA processing"/>
    <property type="evidence" value="ECO:0007669"/>
    <property type="project" value="UniProtKB-KW"/>
</dbReference>
<name>A0A6G1GZN5_9PEZI</name>
<evidence type="ECO:0000256" key="2">
    <source>
        <dbReference type="ARBA" id="ARBA00004496"/>
    </source>
</evidence>
<keyword evidence="16" id="KW-1185">Reference proteome</keyword>
<dbReference type="OrthoDB" id="5413466at2759"/>
<evidence type="ECO:0000256" key="11">
    <source>
        <dbReference type="ARBA" id="ARBA00023187"/>
    </source>
</evidence>